<dbReference type="EMBL" id="MU006784">
    <property type="protein sequence ID" value="KAF2640753.1"/>
    <property type="molecule type" value="Genomic_DNA"/>
</dbReference>
<reference evidence="3" key="1">
    <citation type="journal article" date="2020" name="Stud. Mycol.">
        <title>101 Dothideomycetes genomes: a test case for predicting lifestyles and emergence of pathogens.</title>
        <authorList>
            <person name="Haridas S."/>
            <person name="Albert R."/>
            <person name="Binder M."/>
            <person name="Bloem J."/>
            <person name="Labutti K."/>
            <person name="Salamov A."/>
            <person name="Andreopoulos B."/>
            <person name="Baker S."/>
            <person name="Barry K."/>
            <person name="Bills G."/>
            <person name="Bluhm B."/>
            <person name="Cannon C."/>
            <person name="Castanera R."/>
            <person name="Culley D."/>
            <person name="Daum C."/>
            <person name="Ezra D."/>
            <person name="Gonzalez J."/>
            <person name="Henrissat B."/>
            <person name="Kuo A."/>
            <person name="Liang C."/>
            <person name="Lipzen A."/>
            <person name="Lutzoni F."/>
            <person name="Magnuson J."/>
            <person name="Mondo S."/>
            <person name="Nolan M."/>
            <person name="Ohm R."/>
            <person name="Pangilinan J."/>
            <person name="Park H.-J."/>
            <person name="Ramirez L."/>
            <person name="Alfaro M."/>
            <person name="Sun H."/>
            <person name="Tritt A."/>
            <person name="Yoshinaga Y."/>
            <person name="Zwiers L.-H."/>
            <person name="Turgeon B."/>
            <person name="Goodwin S."/>
            <person name="Spatafora J."/>
            <person name="Crous P."/>
            <person name="Grigoriev I."/>
        </authorList>
    </citation>
    <scope>NUCLEOTIDE SEQUENCE</scope>
    <source>
        <strain evidence="3">CBS 473.64</strain>
    </source>
</reference>
<dbReference type="GO" id="GO:0000171">
    <property type="term" value="F:ribonuclease MRP activity"/>
    <property type="evidence" value="ECO:0007669"/>
    <property type="project" value="TreeGrafter"/>
</dbReference>
<dbReference type="OrthoDB" id="5530243at2759"/>
<dbReference type="AlphaFoldDB" id="A0A6A6S245"/>
<protein>
    <recommendedName>
        <fullName evidence="2">Ribonucleases P/MRP subunit Pop8-like domain-containing protein</fullName>
    </recommendedName>
</protein>
<dbReference type="GO" id="GO:0034965">
    <property type="term" value="P:intronic box C/D snoRNA processing"/>
    <property type="evidence" value="ECO:0007669"/>
    <property type="project" value="TreeGrafter"/>
</dbReference>
<feature type="compositionally biased region" description="Low complexity" evidence="1">
    <location>
        <begin position="1"/>
        <end position="12"/>
    </location>
</feature>
<dbReference type="GO" id="GO:0004526">
    <property type="term" value="F:ribonuclease P activity"/>
    <property type="evidence" value="ECO:0007669"/>
    <property type="project" value="TreeGrafter"/>
</dbReference>
<feature type="compositionally biased region" description="Low complexity" evidence="1">
    <location>
        <begin position="20"/>
        <end position="30"/>
    </location>
</feature>
<dbReference type="PANTHER" id="PTHR28173">
    <property type="entry name" value="RIBONUCLEASES P/MRP PROTEIN SUBUNIT POP8"/>
    <property type="match status" value="1"/>
</dbReference>
<dbReference type="InterPro" id="IPR020347">
    <property type="entry name" value="Pop8"/>
</dbReference>
<dbReference type="GO" id="GO:0000294">
    <property type="term" value="P:nuclear-transcribed mRNA catabolic process, RNase MRP-dependent"/>
    <property type="evidence" value="ECO:0007669"/>
    <property type="project" value="TreeGrafter"/>
</dbReference>
<organism evidence="3 4">
    <name type="scientific">Massarina eburnea CBS 473.64</name>
    <dbReference type="NCBI Taxonomy" id="1395130"/>
    <lineage>
        <taxon>Eukaryota</taxon>
        <taxon>Fungi</taxon>
        <taxon>Dikarya</taxon>
        <taxon>Ascomycota</taxon>
        <taxon>Pezizomycotina</taxon>
        <taxon>Dothideomycetes</taxon>
        <taxon>Pleosporomycetidae</taxon>
        <taxon>Pleosporales</taxon>
        <taxon>Massarineae</taxon>
        <taxon>Massarinaceae</taxon>
        <taxon>Massarina</taxon>
    </lineage>
</organism>
<proteinExistence type="predicted"/>
<keyword evidence="4" id="KW-1185">Reference proteome</keyword>
<dbReference type="GO" id="GO:0005655">
    <property type="term" value="C:nucleolar ribonuclease P complex"/>
    <property type="evidence" value="ECO:0007669"/>
    <property type="project" value="InterPro"/>
</dbReference>
<dbReference type="GO" id="GO:0000172">
    <property type="term" value="C:ribonuclease MRP complex"/>
    <property type="evidence" value="ECO:0007669"/>
    <property type="project" value="InterPro"/>
</dbReference>
<dbReference type="GO" id="GO:0008033">
    <property type="term" value="P:tRNA processing"/>
    <property type="evidence" value="ECO:0007669"/>
    <property type="project" value="InterPro"/>
</dbReference>
<dbReference type="Proteomes" id="UP000799753">
    <property type="component" value="Unassembled WGS sequence"/>
</dbReference>
<dbReference type="PANTHER" id="PTHR28173:SF1">
    <property type="entry name" value="RIBONUCLEASES P_MRP PROTEIN SUBUNIT POP8"/>
    <property type="match status" value="1"/>
</dbReference>
<feature type="domain" description="Ribonucleases P/MRP subunit Pop8-like" evidence="2">
    <location>
        <begin position="64"/>
        <end position="149"/>
    </location>
</feature>
<evidence type="ECO:0000256" key="1">
    <source>
        <dbReference type="SAM" id="MobiDB-lite"/>
    </source>
</evidence>
<sequence>MVPIHPSTIATAVPPPAPHPASNNNATTNARADISMPDVSPTSKKRKRKQSPHILHSSTLRAPSWSYFHLTLALNSSLPPKPLSDQSSDQPASLDSLTVLPLLTTPLTTYLGLTGSSIPIDMLAISGLDVWIRIPREDGKAFRAALSSWSGSVGMDMVPGCEGIGIGDKHGRIRCSWRVRGEGQGLGLLMGGRDDDIFGG</sequence>
<dbReference type="Pfam" id="PF20976">
    <property type="entry name" value="Pop8"/>
    <property type="match status" value="1"/>
</dbReference>
<evidence type="ECO:0000313" key="3">
    <source>
        <dbReference type="EMBL" id="KAF2640753.1"/>
    </source>
</evidence>
<gene>
    <name evidence="3" type="ORF">P280DRAFT_469458</name>
</gene>
<accession>A0A6A6S245</accession>
<evidence type="ECO:0000259" key="2">
    <source>
        <dbReference type="Pfam" id="PF20976"/>
    </source>
</evidence>
<name>A0A6A6S245_9PLEO</name>
<feature type="region of interest" description="Disordered" evidence="1">
    <location>
        <begin position="1"/>
        <end position="55"/>
    </location>
</feature>
<evidence type="ECO:0000313" key="4">
    <source>
        <dbReference type="Proteomes" id="UP000799753"/>
    </source>
</evidence>
<dbReference type="InterPro" id="IPR049128">
    <property type="entry name" value="Pop8-like_dom"/>
</dbReference>